<feature type="transmembrane region" description="Helical" evidence="1">
    <location>
        <begin position="76"/>
        <end position="103"/>
    </location>
</feature>
<evidence type="ECO:0000256" key="1">
    <source>
        <dbReference type="SAM" id="Phobius"/>
    </source>
</evidence>
<feature type="transmembrane region" description="Helical" evidence="1">
    <location>
        <begin position="27"/>
        <end position="56"/>
    </location>
</feature>
<reference evidence="2 3" key="1">
    <citation type="submission" date="2023-12" db="EMBL/GenBank/DDBJ databases">
        <title>Genome sequencing and assembly of bacterial species from a model synthetic community.</title>
        <authorList>
            <person name="Hogle S.L."/>
        </authorList>
    </citation>
    <scope>NUCLEOTIDE SEQUENCE [LARGE SCALE GENOMIC DNA]</scope>
    <source>
        <strain evidence="2 3">HAMBI_3031</strain>
    </source>
</reference>
<proteinExistence type="predicted"/>
<keyword evidence="1" id="KW-0472">Membrane</keyword>
<dbReference type="Proteomes" id="UP001325680">
    <property type="component" value="Chromosome"/>
</dbReference>
<protein>
    <submittedName>
        <fullName evidence="2">DUF2975 domain-containing protein</fullName>
    </submittedName>
</protein>
<keyword evidence="1" id="KW-0812">Transmembrane</keyword>
<gene>
    <name evidence="2" type="ORF">U0035_16715</name>
</gene>
<evidence type="ECO:0000313" key="3">
    <source>
        <dbReference type="Proteomes" id="UP001325680"/>
    </source>
</evidence>
<dbReference type="RefSeq" id="WP_114792339.1">
    <property type="nucleotide sequence ID" value="NZ_CP139960.1"/>
</dbReference>
<keyword evidence="3" id="KW-1185">Reference proteome</keyword>
<feature type="transmembrane region" description="Helical" evidence="1">
    <location>
        <begin position="124"/>
        <end position="149"/>
    </location>
</feature>
<feature type="transmembrane region" description="Helical" evidence="1">
    <location>
        <begin position="161"/>
        <end position="184"/>
    </location>
</feature>
<organism evidence="2 3">
    <name type="scientific">Niabella yanshanensis</name>
    <dbReference type="NCBI Taxonomy" id="577386"/>
    <lineage>
        <taxon>Bacteria</taxon>
        <taxon>Pseudomonadati</taxon>
        <taxon>Bacteroidota</taxon>
        <taxon>Chitinophagia</taxon>
        <taxon>Chitinophagales</taxon>
        <taxon>Chitinophagaceae</taxon>
        <taxon>Niabella</taxon>
    </lineage>
</organism>
<dbReference type="EMBL" id="CP139960">
    <property type="protein sequence ID" value="WQD37312.1"/>
    <property type="molecule type" value="Genomic_DNA"/>
</dbReference>
<sequence length="198" mass="22234">MKSVNIASNEVSQGYWKPSPKTKIILTLLYIIAWIIFVGLSIEAASFITNAVFILVKPEAVPYLWQQADLRDLLQYGHVFFFTQVFIIGVVSALKAILFYLIISILHNKQVKIEQPFTNIAQRFILRIASLALLIGLFSILGTTCADWLSGQGVKMPDLQALYLSGADVWIFMSIALFVVAYVFKKGIELQTEQDLTV</sequence>
<name>A0ABZ0W264_9BACT</name>
<evidence type="ECO:0000313" key="2">
    <source>
        <dbReference type="EMBL" id="WQD37312.1"/>
    </source>
</evidence>
<accession>A0ABZ0W264</accession>
<keyword evidence="1" id="KW-1133">Transmembrane helix</keyword>